<reference evidence="17" key="1">
    <citation type="journal article" date="2020" name="Cell">
        <title>Large-Scale Comparative Analyses of Tick Genomes Elucidate Their Genetic Diversity and Vector Capacities.</title>
        <authorList>
            <consortium name="Tick Genome and Microbiome Consortium (TIGMIC)"/>
            <person name="Jia N."/>
            <person name="Wang J."/>
            <person name="Shi W."/>
            <person name="Du L."/>
            <person name="Sun Y."/>
            <person name="Zhan W."/>
            <person name="Jiang J.F."/>
            <person name="Wang Q."/>
            <person name="Zhang B."/>
            <person name="Ji P."/>
            <person name="Bell-Sakyi L."/>
            <person name="Cui X.M."/>
            <person name="Yuan T.T."/>
            <person name="Jiang B.G."/>
            <person name="Yang W.F."/>
            <person name="Lam T.T."/>
            <person name="Chang Q.C."/>
            <person name="Ding S.J."/>
            <person name="Wang X.J."/>
            <person name="Zhu J.G."/>
            <person name="Ruan X.D."/>
            <person name="Zhao L."/>
            <person name="Wei J.T."/>
            <person name="Ye R.Z."/>
            <person name="Que T.C."/>
            <person name="Du C.H."/>
            <person name="Zhou Y.H."/>
            <person name="Cheng J.X."/>
            <person name="Dai P.F."/>
            <person name="Guo W.B."/>
            <person name="Han X.H."/>
            <person name="Huang E.J."/>
            <person name="Li L.F."/>
            <person name="Wei W."/>
            <person name="Gao Y.C."/>
            <person name="Liu J.Z."/>
            <person name="Shao H.Z."/>
            <person name="Wang X."/>
            <person name="Wang C.C."/>
            <person name="Yang T.C."/>
            <person name="Huo Q.B."/>
            <person name="Li W."/>
            <person name="Chen H.Y."/>
            <person name="Chen S.E."/>
            <person name="Zhou L.G."/>
            <person name="Ni X.B."/>
            <person name="Tian J.H."/>
            <person name="Sheng Y."/>
            <person name="Liu T."/>
            <person name="Pan Y.S."/>
            <person name="Xia L.Y."/>
            <person name="Li J."/>
            <person name="Zhao F."/>
            <person name="Cao W.C."/>
        </authorList>
    </citation>
    <scope>NUCLEOTIDE SEQUENCE</scope>
    <source>
        <strain evidence="17">Rsan-2018</strain>
    </source>
</reference>
<dbReference type="OMA" id="MSENPYY"/>
<evidence type="ECO:0000256" key="15">
    <source>
        <dbReference type="SAM" id="MobiDB-lite"/>
    </source>
</evidence>
<dbReference type="AlphaFoldDB" id="A0A9D4PCB4"/>
<evidence type="ECO:0000256" key="11">
    <source>
        <dbReference type="ARBA" id="ARBA00039894"/>
    </source>
</evidence>
<accession>A0A9D4PCB4</accession>
<keyword evidence="5" id="KW-0808">Transferase</keyword>
<dbReference type="EMBL" id="JABSTV010001255">
    <property type="protein sequence ID" value="KAH7934754.1"/>
    <property type="molecule type" value="Genomic_DNA"/>
</dbReference>
<dbReference type="Proteomes" id="UP000821837">
    <property type="component" value="Unassembled WGS sequence"/>
</dbReference>
<keyword evidence="10" id="KW-0539">Nucleus</keyword>
<keyword evidence="18" id="KW-1185">Reference proteome</keyword>
<evidence type="ECO:0000256" key="9">
    <source>
        <dbReference type="ARBA" id="ARBA00022840"/>
    </source>
</evidence>
<dbReference type="EC" id="2.3.2.23" evidence="3"/>
<evidence type="ECO:0000256" key="2">
    <source>
        <dbReference type="ARBA" id="ARBA00004496"/>
    </source>
</evidence>
<sequence length="298" mass="32753">MAAPHSPRSAASASGGVSTSHLPSGSYSWDPLCNAHEEPTPQCLLRARRDIMDIFAAPPAGVFIAPEENDITRIEALIVGPPETPYEGGFFHFLVKCPPEYPNQPPRVRIMTTGGGQVSLNPNFHLDGEVCLSILGTWPGPAWTPSLSIESVLVSIQSVMAENPYYNHPQFRVELTPDDVCRYNDIIQHETIRVAVCDAVQACLDEEAAVEGVVSSCAPLPAALREVVFETFAESYDRYEAAVKARLDMTGCLMNDPFGITRGRYGYKTLLQRLRDLNDRIKRRNEISPGKNDQAPAK</sequence>
<dbReference type="Pfam" id="PF00179">
    <property type="entry name" value="UQ_con"/>
    <property type="match status" value="1"/>
</dbReference>
<dbReference type="GO" id="GO:0005737">
    <property type="term" value="C:cytoplasm"/>
    <property type="evidence" value="ECO:0007669"/>
    <property type="project" value="UniProtKB-SubCell"/>
</dbReference>
<dbReference type="GO" id="GO:0061631">
    <property type="term" value="F:ubiquitin conjugating enzyme activity"/>
    <property type="evidence" value="ECO:0007669"/>
    <property type="project" value="UniProtKB-EC"/>
</dbReference>
<dbReference type="OrthoDB" id="47801at2759"/>
<dbReference type="GO" id="GO:0005524">
    <property type="term" value="F:ATP binding"/>
    <property type="evidence" value="ECO:0007669"/>
    <property type="project" value="UniProtKB-KW"/>
</dbReference>
<evidence type="ECO:0000256" key="1">
    <source>
        <dbReference type="ARBA" id="ARBA00004123"/>
    </source>
</evidence>
<evidence type="ECO:0000256" key="13">
    <source>
        <dbReference type="ARBA" id="ARBA00042316"/>
    </source>
</evidence>
<evidence type="ECO:0000313" key="18">
    <source>
        <dbReference type="Proteomes" id="UP000821837"/>
    </source>
</evidence>
<comment type="subcellular location">
    <subcellularLocation>
        <location evidence="2">Cytoplasm</location>
    </subcellularLocation>
    <subcellularLocation>
        <location evidence="1">Nucleus</location>
    </subcellularLocation>
</comment>
<reference evidence="17" key="2">
    <citation type="submission" date="2021-09" db="EMBL/GenBank/DDBJ databases">
        <authorList>
            <person name="Jia N."/>
            <person name="Wang J."/>
            <person name="Shi W."/>
            <person name="Du L."/>
            <person name="Sun Y."/>
            <person name="Zhan W."/>
            <person name="Jiang J."/>
            <person name="Wang Q."/>
            <person name="Zhang B."/>
            <person name="Ji P."/>
            <person name="Sakyi L.B."/>
            <person name="Cui X."/>
            <person name="Yuan T."/>
            <person name="Jiang B."/>
            <person name="Yang W."/>
            <person name="Lam T.T.-Y."/>
            <person name="Chang Q."/>
            <person name="Ding S."/>
            <person name="Wang X."/>
            <person name="Zhu J."/>
            <person name="Ruan X."/>
            <person name="Zhao L."/>
            <person name="Wei J."/>
            <person name="Que T."/>
            <person name="Du C."/>
            <person name="Cheng J."/>
            <person name="Dai P."/>
            <person name="Han X."/>
            <person name="Huang E."/>
            <person name="Gao Y."/>
            <person name="Liu J."/>
            <person name="Shao H."/>
            <person name="Ye R."/>
            <person name="Li L."/>
            <person name="Wei W."/>
            <person name="Wang X."/>
            <person name="Wang C."/>
            <person name="Huo Q."/>
            <person name="Li W."/>
            <person name="Guo W."/>
            <person name="Chen H."/>
            <person name="Chen S."/>
            <person name="Zhou L."/>
            <person name="Zhou L."/>
            <person name="Ni X."/>
            <person name="Tian J."/>
            <person name="Zhou Y."/>
            <person name="Sheng Y."/>
            <person name="Liu T."/>
            <person name="Pan Y."/>
            <person name="Xia L."/>
            <person name="Li J."/>
            <person name="Zhao F."/>
            <person name="Cao W."/>
        </authorList>
    </citation>
    <scope>NUCLEOTIDE SEQUENCE</scope>
    <source>
        <strain evidence="17">Rsan-2018</strain>
        <tissue evidence="17">Larvae</tissue>
    </source>
</reference>
<dbReference type="SUPFAM" id="SSF54495">
    <property type="entry name" value="UBC-like"/>
    <property type="match status" value="1"/>
</dbReference>
<proteinExistence type="predicted"/>
<keyword evidence="6" id="KW-0053">Apoptosis</keyword>
<dbReference type="GO" id="GO:0005634">
    <property type="term" value="C:nucleus"/>
    <property type="evidence" value="ECO:0007669"/>
    <property type="project" value="UniProtKB-SubCell"/>
</dbReference>
<evidence type="ECO:0000259" key="16">
    <source>
        <dbReference type="PROSITE" id="PS50127"/>
    </source>
</evidence>
<dbReference type="CDD" id="cd23809">
    <property type="entry name" value="UBCc_UBE2Z"/>
    <property type="match status" value="1"/>
</dbReference>
<dbReference type="InterPro" id="IPR016135">
    <property type="entry name" value="UBQ-conjugating_enzyme/RWD"/>
</dbReference>
<comment type="caution">
    <text evidence="17">The sequence shown here is derived from an EMBL/GenBank/DDBJ whole genome shotgun (WGS) entry which is preliminary data.</text>
</comment>
<dbReference type="PROSITE" id="PS50127">
    <property type="entry name" value="UBC_2"/>
    <property type="match status" value="1"/>
</dbReference>
<name>A0A9D4PCB4_RHISA</name>
<evidence type="ECO:0000256" key="4">
    <source>
        <dbReference type="ARBA" id="ARBA00022490"/>
    </source>
</evidence>
<keyword evidence="4" id="KW-0963">Cytoplasm</keyword>
<gene>
    <name evidence="17" type="ORF">HPB52_000044</name>
</gene>
<evidence type="ECO:0000256" key="10">
    <source>
        <dbReference type="ARBA" id="ARBA00023242"/>
    </source>
</evidence>
<evidence type="ECO:0000256" key="7">
    <source>
        <dbReference type="ARBA" id="ARBA00022741"/>
    </source>
</evidence>
<evidence type="ECO:0000256" key="14">
    <source>
        <dbReference type="ARBA" id="ARBA00042401"/>
    </source>
</evidence>
<dbReference type="GO" id="GO:0004869">
    <property type="term" value="F:cysteine-type endopeptidase inhibitor activity"/>
    <property type="evidence" value="ECO:0007669"/>
    <property type="project" value="TreeGrafter"/>
</dbReference>
<evidence type="ECO:0000256" key="5">
    <source>
        <dbReference type="ARBA" id="ARBA00022679"/>
    </source>
</evidence>
<evidence type="ECO:0000256" key="6">
    <source>
        <dbReference type="ARBA" id="ARBA00022703"/>
    </source>
</evidence>
<keyword evidence="9" id="KW-0067">ATP-binding</keyword>
<keyword evidence="7" id="KW-0547">Nucleotide-binding</keyword>
<evidence type="ECO:0000256" key="8">
    <source>
        <dbReference type="ARBA" id="ARBA00022786"/>
    </source>
</evidence>
<feature type="region of interest" description="Disordered" evidence="15">
    <location>
        <begin position="1"/>
        <end position="20"/>
    </location>
</feature>
<dbReference type="GO" id="GO:0043066">
    <property type="term" value="P:negative regulation of apoptotic process"/>
    <property type="evidence" value="ECO:0007669"/>
    <property type="project" value="TreeGrafter"/>
</dbReference>
<dbReference type="InterPro" id="IPR000608">
    <property type="entry name" value="UBC"/>
</dbReference>
<dbReference type="Gene3D" id="3.10.110.10">
    <property type="entry name" value="Ubiquitin Conjugating Enzyme"/>
    <property type="match status" value="1"/>
</dbReference>
<dbReference type="GO" id="GO:0006915">
    <property type="term" value="P:apoptotic process"/>
    <property type="evidence" value="ECO:0007669"/>
    <property type="project" value="UniProtKB-KW"/>
</dbReference>
<evidence type="ECO:0000313" key="17">
    <source>
        <dbReference type="EMBL" id="KAH7934754.1"/>
    </source>
</evidence>
<evidence type="ECO:0000256" key="3">
    <source>
        <dbReference type="ARBA" id="ARBA00012486"/>
    </source>
</evidence>
<feature type="domain" description="UBC core" evidence="16">
    <location>
        <begin position="42"/>
        <end position="196"/>
    </location>
</feature>
<keyword evidence="8" id="KW-0833">Ubl conjugation pathway</keyword>
<dbReference type="PANTHER" id="PTHR46116:SF26">
    <property type="entry name" value="UBIQUITIN-CONJUGATING ENZYME E2 Z"/>
    <property type="match status" value="1"/>
</dbReference>
<evidence type="ECO:0000256" key="12">
    <source>
        <dbReference type="ARBA" id="ARBA00041798"/>
    </source>
</evidence>
<dbReference type="VEuPathDB" id="VectorBase:RSAN_045742"/>
<organism evidence="17 18">
    <name type="scientific">Rhipicephalus sanguineus</name>
    <name type="common">Brown dog tick</name>
    <name type="synonym">Ixodes sanguineus</name>
    <dbReference type="NCBI Taxonomy" id="34632"/>
    <lineage>
        <taxon>Eukaryota</taxon>
        <taxon>Metazoa</taxon>
        <taxon>Ecdysozoa</taxon>
        <taxon>Arthropoda</taxon>
        <taxon>Chelicerata</taxon>
        <taxon>Arachnida</taxon>
        <taxon>Acari</taxon>
        <taxon>Parasitiformes</taxon>
        <taxon>Ixodida</taxon>
        <taxon>Ixodoidea</taxon>
        <taxon>Ixodidae</taxon>
        <taxon>Rhipicephalinae</taxon>
        <taxon>Rhipicephalus</taxon>
        <taxon>Rhipicephalus</taxon>
    </lineage>
</organism>
<dbReference type="PANTHER" id="PTHR46116">
    <property type="entry name" value="(E3-INDEPENDENT) E2 UBIQUITIN-CONJUGATING ENZYME"/>
    <property type="match status" value="1"/>
</dbReference>
<dbReference type="SMART" id="SM00212">
    <property type="entry name" value="UBCc"/>
    <property type="match status" value="1"/>
</dbReference>
<protein>
    <recommendedName>
        <fullName evidence="11">Ubiquitin-conjugating enzyme E2 Z</fullName>
        <ecNumber evidence="3">2.3.2.23</ecNumber>
    </recommendedName>
    <alternativeName>
        <fullName evidence="12">E2 ubiquitin-conjugating enzyme Z</fullName>
    </alternativeName>
    <alternativeName>
        <fullName evidence="14">Ubiquitin carrier protein Z</fullName>
    </alternativeName>
    <alternativeName>
        <fullName evidence="13">Ubiquitin-protein ligase Z</fullName>
    </alternativeName>
</protein>